<dbReference type="Pfam" id="PF00254">
    <property type="entry name" value="FKBP_C"/>
    <property type="match status" value="1"/>
</dbReference>
<proteinExistence type="inferred from homology"/>
<keyword evidence="5" id="KW-0732">Signal</keyword>
<dbReference type="InterPro" id="IPR046357">
    <property type="entry name" value="PPIase_dom_sf"/>
</dbReference>
<keyword evidence="3 4" id="KW-0413">Isomerase</keyword>
<evidence type="ECO:0000256" key="4">
    <source>
        <dbReference type="RuleBase" id="RU003915"/>
    </source>
</evidence>
<comment type="similarity">
    <text evidence="4">Belongs to the FKBP-type PPIase family.</text>
</comment>
<dbReference type="InterPro" id="IPR001179">
    <property type="entry name" value="PPIase_FKBP_dom"/>
</dbReference>
<evidence type="ECO:0000256" key="2">
    <source>
        <dbReference type="ARBA" id="ARBA00023110"/>
    </source>
</evidence>
<keyword evidence="2 3" id="KW-0697">Rotamase</keyword>
<organism evidence="7 8">
    <name type="scientific">Candidatus Coprenecus stercoravium</name>
    <dbReference type="NCBI Taxonomy" id="2840735"/>
    <lineage>
        <taxon>Bacteria</taxon>
        <taxon>Pseudomonadati</taxon>
        <taxon>Bacteroidota</taxon>
        <taxon>Bacteroidia</taxon>
        <taxon>Bacteroidales</taxon>
        <taxon>Rikenellaceae</taxon>
        <taxon>Rikenellaceae incertae sedis</taxon>
        <taxon>Candidatus Coprenecus</taxon>
    </lineage>
</organism>
<dbReference type="SUPFAM" id="SSF54534">
    <property type="entry name" value="FKBP-like"/>
    <property type="match status" value="2"/>
</dbReference>
<feature type="signal peptide" evidence="5">
    <location>
        <begin position="1"/>
        <end position="22"/>
    </location>
</feature>
<dbReference type="GO" id="GO:0003755">
    <property type="term" value="F:peptidyl-prolyl cis-trans isomerase activity"/>
    <property type="evidence" value="ECO:0007669"/>
    <property type="project" value="UniProtKB-UniRule"/>
</dbReference>
<evidence type="ECO:0000256" key="5">
    <source>
        <dbReference type="SAM" id="SignalP"/>
    </source>
</evidence>
<evidence type="ECO:0000259" key="6">
    <source>
        <dbReference type="PROSITE" id="PS50059"/>
    </source>
</evidence>
<dbReference type="EC" id="5.2.1.8" evidence="4"/>
<reference evidence="7" key="1">
    <citation type="journal article" date="2021" name="PeerJ">
        <title>Extensive microbial diversity within the chicken gut microbiome revealed by metagenomics and culture.</title>
        <authorList>
            <person name="Gilroy R."/>
            <person name="Ravi A."/>
            <person name="Getino M."/>
            <person name="Pursley I."/>
            <person name="Horton D.L."/>
            <person name="Alikhan N.F."/>
            <person name="Baker D."/>
            <person name="Gharbi K."/>
            <person name="Hall N."/>
            <person name="Watson M."/>
            <person name="Adriaenssens E.M."/>
            <person name="Foster-Nyarko E."/>
            <person name="Jarju S."/>
            <person name="Secka A."/>
            <person name="Antonio M."/>
            <person name="Oren A."/>
            <person name="Chaudhuri R.R."/>
            <person name="La Ragione R."/>
            <person name="Hildebrand F."/>
            <person name="Pallen M.J."/>
        </authorList>
    </citation>
    <scope>NUCLEOTIDE SEQUENCE</scope>
    <source>
        <strain evidence="7">Gambia16-554</strain>
    </source>
</reference>
<dbReference type="AlphaFoldDB" id="A0A9D2K9C4"/>
<name>A0A9D2K9C4_9BACT</name>
<comment type="catalytic activity">
    <reaction evidence="1 3 4">
        <text>[protein]-peptidylproline (omega=180) = [protein]-peptidylproline (omega=0)</text>
        <dbReference type="Rhea" id="RHEA:16237"/>
        <dbReference type="Rhea" id="RHEA-COMP:10747"/>
        <dbReference type="Rhea" id="RHEA-COMP:10748"/>
        <dbReference type="ChEBI" id="CHEBI:83833"/>
        <dbReference type="ChEBI" id="CHEBI:83834"/>
        <dbReference type="EC" id="5.2.1.8"/>
    </reaction>
</comment>
<feature type="domain" description="PPIase FKBP-type" evidence="6">
    <location>
        <begin position="204"/>
        <end position="312"/>
    </location>
</feature>
<comment type="caution">
    <text evidence="7">The sequence shown here is derived from an EMBL/GenBank/DDBJ whole genome shotgun (WGS) entry which is preliminary data.</text>
</comment>
<evidence type="ECO:0000313" key="8">
    <source>
        <dbReference type="Proteomes" id="UP000824115"/>
    </source>
</evidence>
<protein>
    <recommendedName>
        <fullName evidence="4">Peptidyl-prolyl cis-trans isomerase</fullName>
        <ecNumber evidence="4">5.2.1.8</ecNumber>
    </recommendedName>
</protein>
<dbReference type="PROSITE" id="PS51257">
    <property type="entry name" value="PROKAR_LIPOPROTEIN"/>
    <property type="match status" value="1"/>
</dbReference>
<evidence type="ECO:0000256" key="1">
    <source>
        <dbReference type="ARBA" id="ARBA00000971"/>
    </source>
</evidence>
<dbReference type="Proteomes" id="UP000824115">
    <property type="component" value="Unassembled WGS sequence"/>
</dbReference>
<sequence length="314" mass="35718">MKFHLKTLIITLAASAMLGACAKETDESDESVQQRIVEAYVEKYYPEATASESGLYIVDSTPGTGRTPQDTSYVLVEYTITHLDGSYDSYTYDSVAMQLGTYSYTAYYHPRIWDLENNYDGIVEIMTGMREGGRVKAVIPGSLLGESTARIYDVRLLEVIDNAYAYQAEQLEAFSEESFSGLDSTEYGFYFRKLNTTADSITGGHKADLRYVGKFLDGRVFDTNVEDTARKYRIYSKDNDYDVITFQFFVDEDETVETNDFVQGFSKALWRMKYGEHALTFFYSPLGYGDEGSDNIPGFVPLFFELWIEENETE</sequence>
<gene>
    <name evidence="7" type="ORF">IAC04_04565</name>
</gene>
<feature type="chain" id="PRO_5039292143" description="Peptidyl-prolyl cis-trans isomerase" evidence="5">
    <location>
        <begin position="23"/>
        <end position="314"/>
    </location>
</feature>
<evidence type="ECO:0000313" key="7">
    <source>
        <dbReference type="EMBL" id="HIZ85744.1"/>
    </source>
</evidence>
<dbReference type="PROSITE" id="PS50059">
    <property type="entry name" value="FKBP_PPIASE"/>
    <property type="match status" value="1"/>
</dbReference>
<accession>A0A9D2K9C4</accession>
<dbReference type="Gene3D" id="3.10.50.40">
    <property type="match status" value="2"/>
</dbReference>
<dbReference type="EMBL" id="DXAW01000084">
    <property type="protein sequence ID" value="HIZ85744.1"/>
    <property type="molecule type" value="Genomic_DNA"/>
</dbReference>
<evidence type="ECO:0000256" key="3">
    <source>
        <dbReference type="PROSITE-ProRule" id="PRU00277"/>
    </source>
</evidence>
<reference evidence="7" key="2">
    <citation type="submission" date="2021-04" db="EMBL/GenBank/DDBJ databases">
        <authorList>
            <person name="Gilroy R."/>
        </authorList>
    </citation>
    <scope>NUCLEOTIDE SEQUENCE</scope>
    <source>
        <strain evidence="7">Gambia16-554</strain>
    </source>
</reference>